<dbReference type="EC" id="3.5.1.19" evidence="6"/>
<evidence type="ECO:0000256" key="2">
    <source>
        <dbReference type="ARBA" id="ARBA00022642"/>
    </source>
</evidence>
<comment type="pathway">
    <text evidence="5">Cofactor biosynthesis; nicotinate biosynthesis; nicotinate from nicotinamide: step 1/1.</text>
</comment>
<evidence type="ECO:0000259" key="8">
    <source>
        <dbReference type="Pfam" id="PF00857"/>
    </source>
</evidence>
<evidence type="ECO:0000256" key="7">
    <source>
        <dbReference type="ARBA" id="ARBA00043224"/>
    </source>
</evidence>
<dbReference type="Pfam" id="PF00857">
    <property type="entry name" value="Isochorismatase"/>
    <property type="match status" value="1"/>
</dbReference>
<dbReference type="GO" id="GO:0019363">
    <property type="term" value="P:pyridine nucleotide biosynthetic process"/>
    <property type="evidence" value="ECO:0007669"/>
    <property type="project" value="UniProtKB-KW"/>
</dbReference>
<protein>
    <recommendedName>
        <fullName evidence="6">nicotinamidase</fullName>
        <ecNumber evidence="6">3.5.1.19</ecNumber>
    </recommendedName>
    <alternativeName>
        <fullName evidence="7">Nicotinamide deamidase</fullName>
    </alternativeName>
</protein>
<accession>A0A1H7JUZ4</accession>
<dbReference type="PANTHER" id="PTHR11080:SF2">
    <property type="entry name" value="LD05707P"/>
    <property type="match status" value="1"/>
</dbReference>
<organism evidence="9 10">
    <name type="scientific">Nitrosovibrio tenuis</name>
    <dbReference type="NCBI Taxonomy" id="1233"/>
    <lineage>
        <taxon>Bacteria</taxon>
        <taxon>Pseudomonadati</taxon>
        <taxon>Pseudomonadota</taxon>
        <taxon>Betaproteobacteria</taxon>
        <taxon>Nitrosomonadales</taxon>
        <taxon>Nitrosomonadaceae</taxon>
        <taxon>Nitrosovibrio</taxon>
    </lineage>
</organism>
<dbReference type="RefSeq" id="WP_090827766.1">
    <property type="nucleotide sequence ID" value="NZ_FOBH01000003.1"/>
</dbReference>
<keyword evidence="3" id="KW-0479">Metal-binding</keyword>
<dbReference type="CDD" id="cd01011">
    <property type="entry name" value="nicotinamidase"/>
    <property type="match status" value="1"/>
</dbReference>
<proteinExistence type="inferred from homology"/>
<evidence type="ECO:0000256" key="1">
    <source>
        <dbReference type="ARBA" id="ARBA00006336"/>
    </source>
</evidence>
<dbReference type="PANTHER" id="PTHR11080">
    <property type="entry name" value="PYRAZINAMIDASE/NICOTINAMIDASE"/>
    <property type="match status" value="1"/>
</dbReference>
<dbReference type="InterPro" id="IPR052347">
    <property type="entry name" value="Isochorismatase_Nicotinamidase"/>
</dbReference>
<reference evidence="9 10" key="1">
    <citation type="submission" date="2016-10" db="EMBL/GenBank/DDBJ databases">
        <authorList>
            <person name="de Groot N.N."/>
        </authorList>
    </citation>
    <scope>NUCLEOTIDE SEQUENCE [LARGE SCALE GENOMIC DNA]</scope>
    <source>
        <strain evidence="9 10">Nv1</strain>
    </source>
</reference>
<gene>
    <name evidence="9" type="ORF">SAMN05216387_1036</name>
</gene>
<dbReference type="InterPro" id="IPR036380">
    <property type="entry name" value="Isochorismatase-like_sf"/>
</dbReference>
<dbReference type="OrthoDB" id="9791276at2"/>
<dbReference type="AlphaFoldDB" id="A0A1H7JUZ4"/>
<dbReference type="Gene3D" id="3.40.50.850">
    <property type="entry name" value="Isochorismatase-like"/>
    <property type="match status" value="1"/>
</dbReference>
<evidence type="ECO:0000313" key="10">
    <source>
        <dbReference type="Proteomes" id="UP000198620"/>
    </source>
</evidence>
<keyword evidence="2" id="KW-0662">Pyridine nucleotide biosynthesis</keyword>
<dbReference type="Proteomes" id="UP000198620">
    <property type="component" value="Unassembled WGS sequence"/>
</dbReference>
<evidence type="ECO:0000256" key="5">
    <source>
        <dbReference type="ARBA" id="ARBA00037900"/>
    </source>
</evidence>
<dbReference type="SUPFAM" id="SSF52499">
    <property type="entry name" value="Isochorismatase-like hydrolases"/>
    <property type="match status" value="1"/>
</dbReference>
<feature type="domain" description="Isochorismatase-like" evidence="8">
    <location>
        <begin position="10"/>
        <end position="185"/>
    </location>
</feature>
<name>A0A1H7JUZ4_9PROT</name>
<dbReference type="InterPro" id="IPR000868">
    <property type="entry name" value="Isochorismatase-like_dom"/>
</dbReference>
<evidence type="ECO:0000256" key="3">
    <source>
        <dbReference type="ARBA" id="ARBA00022723"/>
    </source>
</evidence>
<evidence type="ECO:0000256" key="4">
    <source>
        <dbReference type="ARBA" id="ARBA00022801"/>
    </source>
</evidence>
<keyword evidence="10" id="KW-1185">Reference proteome</keyword>
<comment type="similarity">
    <text evidence="1">Belongs to the isochorismatase family.</text>
</comment>
<dbReference type="EMBL" id="FOBH01000003">
    <property type="protein sequence ID" value="SEK78194.1"/>
    <property type="molecule type" value="Genomic_DNA"/>
</dbReference>
<dbReference type="GO" id="GO:0046872">
    <property type="term" value="F:metal ion binding"/>
    <property type="evidence" value="ECO:0007669"/>
    <property type="project" value="UniProtKB-KW"/>
</dbReference>
<sequence>MKDGLAAGDALLLVDVQNDFLPGGSLPVPNGNEVVPVLNRYLALFHAHDLPIFATRDWHPPDHCSFLQKGGPWPPHCIAETPGAAFPTGLELPTHAHIISKATLRENDAYSGFDDTRLDTLLRSFGIRRLFIGGLATEYCVLNTVKDALRHRYSTFVLEDAVRAISVADGVNALEEMRRLGAIPIHYEVLLHESDFQPPAD</sequence>
<keyword evidence="4" id="KW-0378">Hydrolase</keyword>
<evidence type="ECO:0000256" key="6">
    <source>
        <dbReference type="ARBA" id="ARBA00039017"/>
    </source>
</evidence>
<dbReference type="GO" id="GO:0008936">
    <property type="term" value="F:nicotinamidase activity"/>
    <property type="evidence" value="ECO:0007669"/>
    <property type="project" value="UniProtKB-EC"/>
</dbReference>
<dbReference type="STRING" id="1233.SAMN05216387_1036"/>
<evidence type="ECO:0000313" key="9">
    <source>
        <dbReference type="EMBL" id="SEK78194.1"/>
    </source>
</evidence>